<dbReference type="PANTHER" id="PTHR13318:SF95">
    <property type="entry name" value="F-BOX PROTEIN YLR352W"/>
    <property type="match status" value="1"/>
</dbReference>
<feature type="domain" description="F-box/LRR-repeat protein 15-like leucin rich repeat" evidence="2">
    <location>
        <begin position="73"/>
        <end position="208"/>
    </location>
</feature>
<evidence type="ECO:0000313" key="3">
    <source>
        <dbReference type="EMBL" id="CAK9201196.1"/>
    </source>
</evidence>
<protein>
    <recommendedName>
        <fullName evidence="5">F-box domain-containing protein</fullName>
    </recommendedName>
</protein>
<organism evidence="3 4">
    <name type="scientific">Sphagnum troendelagicum</name>
    <dbReference type="NCBI Taxonomy" id="128251"/>
    <lineage>
        <taxon>Eukaryota</taxon>
        <taxon>Viridiplantae</taxon>
        <taxon>Streptophyta</taxon>
        <taxon>Embryophyta</taxon>
        <taxon>Bryophyta</taxon>
        <taxon>Sphagnophytina</taxon>
        <taxon>Sphagnopsida</taxon>
        <taxon>Sphagnales</taxon>
        <taxon>Sphagnaceae</taxon>
        <taxon>Sphagnum</taxon>
    </lineage>
</organism>
<dbReference type="EMBL" id="OZ019905">
    <property type="protein sequence ID" value="CAK9201196.1"/>
    <property type="molecule type" value="Genomic_DNA"/>
</dbReference>
<dbReference type="SUPFAM" id="SSF81383">
    <property type="entry name" value="F-box domain"/>
    <property type="match status" value="1"/>
</dbReference>
<name>A0ABP0TNL2_9BRYO</name>
<dbReference type="SMART" id="SM00367">
    <property type="entry name" value="LRR_CC"/>
    <property type="match status" value="3"/>
</dbReference>
<dbReference type="InterPro" id="IPR006553">
    <property type="entry name" value="Leu-rich_rpt_Cys-con_subtyp"/>
</dbReference>
<dbReference type="InterPro" id="IPR057207">
    <property type="entry name" value="FBXL15_LRR"/>
</dbReference>
<evidence type="ECO:0000259" key="2">
    <source>
        <dbReference type="Pfam" id="PF25372"/>
    </source>
</evidence>
<dbReference type="InterPro" id="IPR032675">
    <property type="entry name" value="LRR_dom_sf"/>
</dbReference>
<proteinExistence type="predicted"/>
<dbReference type="InterPro" id="IPR001810">
    <property type="entry name" value="F-box_dom"/>
</dbReference>
<dbReference type="InterPro" id="IPR036047">
    <property type="entry name" value="F-box-like_dom_sf"/>
</dbReference>
<dbReference type="Proteomes" id="UP001497512">
    <property type="component" value="Chromosome 13"/>
</dbReference>
<dbReference type="Pfam" id="PF00646">
    <property type="entry name" value="F-box"/>
    <property type="match status" value="1"/>
</dbReference>
<feature type="domain" description="F-box" evidence="1">
    <location>
        <begin position="24"/>
        <end position="54"/>
    </location>
</feature>
<dbReference type="SUPFAM" id="SSF52047">
    <property type="entry name" value="RNI-like"/>
    <property type="match status" value="1"/>
</dbReference>
<sequence length="237" mass="25401">MGQEEGGGGRGGGQQLLKLPCESEVPLDVLAHCFLHLSSFSDMASASIVSRKWREGMRQALACRVKLSFAGSRADDSAVGYMVEGAWSLRELNISLGRWGSRITDAGLIRISLARCCPNLKSISMWGVTSITDDGVVQLVSRAQSVEHLNVGGTFITDVSILAIAAHCSHLKVLNLWGCRHVTEAGLVALGKGCQKLSSINVWGMSISPSCELHLVRLNPNLQLKPSQLLLPLGITV</sequence>
<keyword evidence="4" id="KW-1185">Reference proteome</keyword>
<accession>A0ABP0TNL2</accession>
<reference evidence="3" key="1">
    <citation type="submission" date="2024-02" db="EMBL/GenBank/DDBJ databases">
        <authorList>
            <consortium name="ELIXIR-Norway"/>
            <consortium name="Elixir Norway"/>
        </authorList>
    </citation>
    <scope>NUCLEOTIDE SEQUENCE</scope>
</reference>
<evidence type="ECO:0008006" key="5">
    <source>
        <dbReference type="Google" id="ProtNLM"/>
    </source>
</evidence>
<evidence type="ECO:0000313" key="4">
    <source>
        <dbReference type="Proteomes" id="UP001497512"/>
    </source>
</evidence>
<evidence type="ECO:0000259" key="1">
    <source>
        <dbReference type="Pfam" id="PF00646"/>
    </source>
</evidence>
<dbReference type="Gene3D" id="3.80.10.10">
    <property type="entry name" value="Ribonuclease Inhibitor"/>
    <property type="match status" value="1"/>
</dbReference>
<gene>
    <name evidence="3" type="ORF">CSSPTR1EN2_LOCUS5786</name>
</gene>
<dbReference type="Pfam" id="PF25372">
    <property type="entry name" value="DUF7885"/>
    <property type="match status" value="1"/>
</dbReference>
<dbReference type="PANTHER" id="PTHR13318">
    <property type="entry name" value="PARTNER OF PAIRED, ISOFORM B-RELATED"/>
    <property type="match status" value="1"/>
</dbReference>